<evidence type="ECO:0000313" key="4">
    <source>
        <dbReference type="Proteomes" id="UP000239589"/>
    </source>
</evidence>
<dbReference type="InterPro" id="IPR027417">
    <property type="entry name" value="P-loop_NTPase"/>
</dbReference>
<evidence type="ECO:0000259" key="1">
    <source>
        <dbReference type="Pfam" id="PF20703"/>
    </source>
</evidence>
<dbReference type="InterPro" id="IPR058651">
    <property type="entry name" value="HTH_VMAP-M9"/>
</dbReference>
<comment type="caution">
    <text evidence="3">The sequence shown here is derived from an EMBL/GenBank/DDBJ whole genome shotgun (WGS) entry which is preliminary data.</text>
</comment>
<evidence type="ECO:0008006" key="5">
    <source>
        <dbReference type="Google" id="ProtNLM"/>
    </source>
</evidence>
<reference evidence="3 4" key="1">
    <citation type="submission" date="2018-02" db="EMBL/GenBank/DDBJ databases">
        <title>Discovery of a pederin family compound in a non-symbiotic bloom-forming cyanobacterium.</title>
        <authorList>
            <person name="Kust A."/>
            <person name="Mares J."/>
            <person name="Jokela J."/>
            <person name="Urajova P."/>
            <person name="Hajek J."/>
            <person name="Saurav K."/>
            <person name="Voracova K."/>
            <person name="Fewer D.P."/>
            <person name="Haapaniemi E."/>
            <person name="Permi P."/>
            <person name="Rehakova K."/>
            <person name="Sivonen K."/>
            <person name="Hrouzek P."/>
        </authorList>
    </citation>
    <scope>NUCLEOTIDE SEQUENCE [LARGE SCALE GENOMIC DNA]</scope>
    <source>
        <strain evidence="3 4">CHARLIE-1</strain>
    </source>
</reference>
<evidence type="ECO:0000259" key="2">
    <source>
        <dbReference type="Pfam" id="PF26355"/>
    </source>
</evidence>
<protein>
    <recommendedName>
        <fullName evidence="5">ATP-binding protein</fullName>
    </recommendedName>
</protein>
<keyword evidence="4" id="KW-1185">Reference proteome</keyword>
<dbReference type="RefSeq" id="WP_104386647.1">
    <property type="nucleotide sequence ID" value="NZ_PGEM01000025.1"/>
</dbReference>
<dbReference type="Pfam" id="PF20703">
    <property type="entry name" value="nSTAND1"/>
    <property type="match status" value="1"/>
</dbReference>
<accession>A0A2S6CXY5</accession>
<name>A0A2S6CXY5_9CYAN</name>
<dbReference type="Proteomes" id="UP000239589">
    <property type="component" value="Unassembled WGS sequence"/>
</dbReference>
<organism evidence="3 4">
    <name type="scientific">Cuspidothrix issatschenkoi CHARLIE-1</name>
    <dbReference type="NCBI Taxonomy" id="2052836"/>
    <lineage>
        <taxon>Bacteria</taxon>
        <taxon>Bacillati</taxon>
        <taxon>Cyanobacteriota</taxon>
        <taxon>Cyanophyceae</taxon>
        <taxon>Nostocales</taxon>
        <taxon>Aphanizomenonaceae</taxon>
        <taxon>Cuspidothrix</taxon>
    </lineage>
</organism>
<proteinExistence type="predicted"/>
<feature type="domain" description="Novel STAND NTPase 1" evidence="1">
    <location>
        <begin position="129"/>
        <end position="346"/>
    </location>
</feature>
<sequence>MEAEKALKSIQQILKTRRKPFNSIESRVFIQIWKGKTYAQMLGIIYKSNGNVYSEAYFLEVATKKLFPKIRTLLNNDDIDKFNFKEEIEIFLRNNDETEIFSRDDNEIIDSPEDQPNPFVPTTGRIENLKKFFGREQEIKQIFELLNNASSVAIIGEQAIGKSSLLFAVYQQSINLLKSPRQNVFLDMNNIHNQEDFYFAICEKLDIPENTGYRFTRNLENKRVLLILDNVGKLNGEGFTRDVRDHLRGLAEGENACLKLVLAANESLKTLFNDSYQISPLADICQQVDILPWKEETIHDFIAKRLQPTTIDFTETDIQELIQASGGHPQKLTQLCYDLYKEYSQKNNI</sequence>
<dbReference type="PANTHER" id="PTHR34301">
    <property type="entry name" value="DNA-BINDING PROTEIN-RELATED"/>
    <property type="match status" value="1"/>
</dbReference>
<dbReference type="Pfam" id="PF26355">
    <property type="entry name" value="HTH_VMAP-M9"/>
    <property type="match status" value="1"/>
</dbReference>
<gene>
    <name evidence="3" type="ORF">CUN59_04150</name>
</gene>
<feature type="domain" description="vWA-MoxR associated protein N-terminal HTH" evidence="2">
    <location>
        <begin position="1"/>
        <end position="89"/>
    </location>
</feature>
<dbReference type="OrthoDB" id="462757at2"/>
<dbReference type="SUPFAM" id="SSF52540">
    <property type="entry name" value="P-loop containing nucleoside triphosphate hydrolases"/>
    <property type="match status" value="1"/>
</dbReference>
<dbReference type="AlphaFoldDB" id="A0A2S6CXY5"/>
<dbReference type="Gene3D" id="3.40.50.300">
    <property type="entry name" value="P-loop containing nucleotide triphosphate hydrolases"/>
    <property type="match status" value="1"/>
</dbReference>
<dbReference type="InterPro" id="IPR049052">
    <property type="entry name" value="nSTAND1"/>
</dbReference>
<evidence type="ECO:0000313" key="3">
    <source>
        <dbReference type="EMBL" id="PPJ64582.1"/>
    </source>
</evidence>
<dbReference type="PANTHER" id="PTHR34301:SF8">
    <property type="entry name" value="ATPASE DOMAIN-CONTAINING PROTEIN"/>
    <property type="match status" value="1"/>
</dbReference>
<dbReference type="EMBL" id="PGEM01000025">
    <property type="protein sequence ID" value="PPJ64582.1"/>
    <property type="molecule type" value="Genomic_DNA"/>
</dbReference>